<proteinExistence type="predicted"/>
<dbReference type="Proteomes" id="UP000077266">
    <property type="component" value="Unassembled WGS sequence"/>
</dbReference>
<feature type="transmembrane region" description="Helical" evidence="1">
    <location>
        <begin position="171"/>
        <end position="189"/>
    </location>
</feature>
<dbReference type="InterPro" id="IPR052979">
    <property type="entry name" value="Adenylate-forming_domain"/>
</dbReference>
<feature type="transmembrane region" description="Helical" evidence="1">
    <location>
        <begin position="241"/>
        <end position="260"/>
    </location>
</feature>
<dbReference type="InParanoid" id="A0A165BBQ2"/>
<reference evidence="2 3" key="1">
    <citation type="journal article" date="2016" name="Mol. Biol. Evol.">
        <title>Comparative Genomics of Early-Diverging Mushroom-Forming Fungi Provides Insights into the Origins of Lignocellulose Decay Capabilities.</title>
        <authorList>
            <person name="Nagy L.G."/>
            <person name="Riley R."/>
            <person name="Tritt A."/>
            <person name="Adam C."/>
            <person name="Daum C."/>
            <person name="Floudas D."/>
            <person name="Sun H."/>
            <person name="Yadav J.S."/>
            <person name="Pangilinan J."/>
            <person name="Larsson K.H."/>
            <person name="Matsuura K."/>
            <person name="Barry K."/>
            <person name="Labutti K."/>
            <person name="Kuo R."/>
            <person name="Ohm R.A."/>
            <person name="Bhattacharya S.S."/>
            <person name="Shirouzu T."/>
            <person name="Yoshinaga Y."/>
            <person name="Martin F.M."/>
            <person name="Grigoriev I.V."/>
            <person name="Hibbett D.S."/>
        </authorList>
    </citation>
    <scope>NUCLEOTIDE SEQUENCE [LARGE SCALE GENOMIC DNA]</scope>
    <source>
        <strain evidence="2 3">HHB12029</strain>
    </source>
</reference>
<dbReference type="PANTHER" id="PTHR33927:SF1">
    <property type="entry name" value="TRANSMEMBRANE PROTEIN"/>
    <property type="match status" value="1"/>
</dbReference>
<dbReference type="AlphaFoldDB" id="A0A165BBQ2"/>
<dbReference type="OrthoDB" id="3142841at2759"/>
<protein>
    <recommendedName>
        <fullName evidence="4">Non-ribosomal peptide synthetase</fullName>
    </recommendedName>
</protein>
<accession>A0A165BBQ2</accession>
<keyword evidence="3" id="KW-1185">Reference proteome</keyword>
<feature type="transmembrane region" description="Helical" evidence="1">
    <location>
        <begin position="280"/>
        <end position="297"/>
    </location>
</feature>
<organism evidence="2 3">
    <name type="scientific">Exidia glandulosa HHB12029</name>
    <dbReference type="NCBI Taxonomy" id="1314781"/>
    <lineage>
        <taxon>Eukaryota</taxon>
        <taxon>Fungi</taxon>
        <taxon>Dikarya</taxon>
        <taxon>Basidiomycota</taxon>
        <taxon>Agaricomycotina</taxon>
        <taxon>Agaricomycetes</taxon>
        <taxon>Auriculariales</taxon>
        <taxon>Exidiaceae</taxon>
        <taxon>Exidia</taxon>
    </lineage>
</organism>
<gene>
    <name evidence="2" type="ORF">EXIGLDRAFT_781190</name>
</gene>
<name>A0A165BBQ2_EXIGL</name>
<evidence type="ECO:0000313" key="3">
    <source>
        <dbReference type="Proteomes" id="UP000077266"/>
    </source>
</evidence>
<keyword evidence="1" id="KW-1133">Transmembrane helix</keyword>
<evidence type="ECO:0008006" key="4">
    <source>
        <dbReference type="Google" id="ProtNLM"/>
    </source>
</evidence>
<evidence type="ECO:0000313" key="2">
    <source>
        <dbReference type="EMBL" id="KZV80272.1"/>
    </source>
</evidence>
<feature type="transmembrane region" description="Helical" evidence="1">
    <location>
        <begin position="127"/>
        <end position="150"/>
    </location>
</feature>
<dbReference type="STRING" id="1314781.A0A165BBQ2"/>
<dbReference type="EMBL" id="KV426501">
    <property type="protein sequence ID" value="KZV80272.1"/>
    <property type="molecule type" value="Genomic_DNA"/>
</dbReference>
<keyword evidence="1" id="KW-0812">Transmembrane</keyword>
<feature type="transmembrane region" description="Helical" evidence="1">
    <location>
        <begin position="92"/>
        <end position="115"/>
    </location>
</feature>
<keyword evidence="1" id="KW-0472">Membrane</keyword>
<feature type="transmembrane region" description="Helical" evidence="1">
    <location>
        <begin position="201"/>
        <end position="220"/>
    </location>
</feature>
<dbReference type="PANTHER" id="PTHR33927">
    <property type="entry name" value="TRANSMEMBRANE PROTEIN"/>
    <property type="match status" value="1"/>
</dbReference>
<sequence length="505" mass="56627">MDRHYGVDMYMRDAENGHAEVVLPSPLKHSNSQWSLASTTSTLISAEPEKGKLEPVKPEHLAAAPAKPNPAPKPKASRAIRFAVWFNTYRKLWLFVITLNTIGLLFAILGRFPYAENHSGALVLGNLLAAIMVRNEIFGRFLYLFVNMLFAEARRWTPLWFRLACTSTLQHLGGVHSGCAVSAVAWLLYKVVEMFINHRVQHLAILVTGVLTNLAVFISIASALPWVRNNHHNTFERWHRFFGWTGLAATWSFVILGNSYNPHSRTWDASAGRLLSTQELWFTIAITAFVLLPWVCVRKVQVEVEIPSSKVAVLKFKGGMQQGLLGRISRSAVMEYHAFGTISESMYAREHYMICGVQGDFTRGLVNDQPTEIWTRCVRFAGVGNTSVLYRRGIRVCTGTGLGAALSTCIQEPGWFLIWIGSDQEKTFGKTISNLIYNNIGPERRILWDSKKEGKRPDIMKLVGDAYRSWGAEVVMITSNRSGNDELMQGCRAAGIPAFGTLWDF</sequence>
<evidence type="ECO:0000256" key="1">
    <source>
        <dbReference type="SAM" id="Phobius"/>
    </source>
</evidence>